<keyword evidence="1" id="KW-0732">Signal</keyword>
<sequence>MSSMNILIFIYFIFVLFQSVESQNCRGERLECDDRNNKCCRGLNCKNERIDKALGFSIFKCYKANCIRDNRNCDDKGRMCCYGSKCDNSVCKKCTINYLKCAKNSDCCSGICNGGVCMYTLYTRNRRLWRLNYNVFALPLPFFKNSEEPIVILFYFSSLFYKKF</sequence>
<feature type="signal peptide" evidence="1">
    <location>
        <begin position="1"/>
        <end position="22"/>
    </location>
</feature>
<name>A0A6V7TL80_MELEN</name>
<dbReference type="AlphaFoldDB" id="A0A6V7TL80"/>
<feature type="chain" id="PRO_5028003732" evidence="1">
    <location>
        <begin position="23"/>
        <end position="164"/>
    </location>
</feature>
<dbReference type="Proteomes" id="UP000580250">
    <property type="component" value="Unassembled WGS sequence"/>
</dbReference>
<accession>A0A6V7TL80</accession>
<gene>
    <name evidence="2" type="ORF">MENT_LOCUS1050</name>
</gene>
<evidence type="ECO:0000256" key="1">
    <source>
        <dbReference type="SAM" id="SignalP"/>
    </source>
</evidence>
<organism evidence="2 3">
    <name type="scientific">Meloidogyne enterolobii</name>
    <name type="common">Root-knot nematode worm</name>
    <name type="synonym">Meloidogyne mayaguensis</name>
    <dbReference type="NCBI Taxonomy" id="390850"/>
    <lineage>
        <taxon>Eukaryota</taxon>
        <taxon>Metazoa</taxon>
        <taxon>Ecdysozoa</taxon>
        <taxon>Nematoda</taxon>
        <taxon>Chromadorea</taxon>
        <taxon>Rhabditida</taxon>
        <taxon>Tylenchina</taxon>
        <taxon>Tylenchomorpha</taxon>
        <taxon>Tylenchoidea</taxon>
        <taxon>Meloidogynidae</taxon>
        <taxon>Meloidogyninae</taxon>
        <taxon>Meloidogyne</taxon>
    </lineage>
</organism>
<evidence type="ECO:0000313" key="2">
    <source>
        <dbReference type="EMBL" id="CAD2125058.1"/>
    </source>
</evidence>
<protein>
    <submittedName>
        <fullName evidence="2">Uncharacterized protein</fullName>
    </submittedName>
</protein>
<evidence type="ECO:0000313" key="3">
    <source>
        <dbReference type="Proteomes" id="UP000580250"/>
    </source>
</evidence>
<comment type="caution">
    <text evidence="2">The sequence shown here is derived from an EMBL/GenBank/DDBJ whole genome shotgun (WGS) entry which is preliminary data.</text>
</comment>
<proteinExistence type="predicted"/>
<dbReference type="EMBL" id="CAJEWN010000003">
    <property type="protein sequence ID" value="CAD2125058.1"/>
    <property type="molecule type" value="Genomic_DNA"/>
</dbReference>
<reference evidence="2 3" key="1">
    <citation type="submission" date="2020-08" db="EMBL/GenBank/DDBJ databases">
        <authorList>
            <person name="Koutsovoulos G."/>
            <person name="Danchin GJ E."/>
        </authorList>
    </citation>
    <scope>NUCLEOTIDE SEQUENCE [LARGE SCALE GENOMIC DNA]</scope>
</reference>